<dbReference type="EMBL" id="JBBWWR010000017">
    <property type="protein sequence ID" value="KAK8945558.1"/>
    <property type="molecule type" value="Genomic_DNA"/>
</dbReference>
<reference evidence="2 3" key="1">
    <citation type="journal article" date="2022" name="Nat. Plants">
        <title>Genomes of leafy and leafless Platanthera orchids illuminate the evolution of mycoheterotrophy.</title>
        <authorList>
            <person name="Li M.H."/>
            <person name="Liu K.W."/>
            <person name="Li Z."/>
            <person name="Lu H.C."/>
            <person name="Ye Q.L."/>
            <person name="Zhang D."/>
            <person name="Wang J.Y."/>
            <person name="Li Y.F."/>
            <person name="Zhong Z.M."/>
            <person name="Liu X."/>
            <person name="Yu X."/>
            <person name="Liu D.K."/>
            <person name="Tu X.D."/>
            <person name="Liu B."/>
            <person name="Hao Y."/>
            <person name="Liao X.Y."/>
            <person name="Jiang Y.T."/>
            <person name="Sun W.H."/>
            <person name="Chen J."/>
            <person name="Chen Y.Q."/>
            <person name="Ai Y."/>
            <person name="Zhai J.W."/>
            <person name="Wu S.S."/>
            <person name="Zhou Z."/>
            <person name="Hsiao Y.Y."/>
            <person name="Wu W.L."/>
            <person name="Chen Y.Y."/>
            <person name="Lin Y.F."/>
            <person name="Hsu J.L."/>
            <person name="Li C.Y."/>
            <person name="Wang Z.W."/>
            <person name="Zhao X."/>
            <person name="Zhong W.Y."/>
            <person name="Ma X.K."/>
            <person name="Ma L."/>
            <person name="Huang J."/>
            <person name="Chen G.Z."/>
            <person name="Huang M.Z."/>
            <person name="Huang L."/>
            <person name="Peng D.H."/>
            <person name="Luo Y.B."/>
            <person name="Zou S.Q."/>
            <person name="Chen S.P."/>
            <person name="Lan S."/>
            <person name="Tsai W.C."/>
            <person name="Van de Peer Y."/>
            <person name="Liu Z.J."/>
        </authorList>
    </citation>
    <scope>NUCLEOTIDE SEQUENCE [LARGE SCALE GENOMIC DNA]</scope>
    <source>
        <strain evidence="2">Lor288</strain>
    </source>
</reference>
<organism evidence="2 3">
    <name type="scientific">Platanthera guangdongensis</name>
    <dbReference type="NCBI Taxonomy" id="2320717"/>
    <lineage>
        <taxon>Eukaryota</taxon>
        <taxon>Viridiplantae</taxon>
        <taxon>Streptophyta</taxon>
        <taxon>Embryophyta</taxon>
        <taxon>Tracheophyta</taxon>
        <taxon>Spermatophyta</taxon>
        <taxon>Magnoliopsida</taxon>
        <taxon>Liliopsida</taxon>
        <taxon>Asparagales</taxon>
        <taxon>Orchidaceae</taxon>
        <taxon>Orchidoideae</taxon>
        <taxon>Orchideae</taxon>
        <taxon>Orchidinae</taxon>
        <taxon>Platanthera</taxon>
    </lineage>
</organism>
<keyword evidence="3" id="KW-1185">Reference proteome</keyword>
<gene>
    <name evidence="2" type="ORF">KSP40_PGU013357</name>
</gene>
<comment type="caution">
    <text evidence="2">The sequence shown here is derived from an EMBL/GenBank/DDBJ whole genome shotgun (WGS) entry which is preliminary data.</text>
</comment>
<evidence type="ECO:0000313" key="2">
    <source>
        <dbReference type="EMBL" id="KAK8945558.1"/>
    </source>
</evidence>
<accession>A0ABR2LMQ1</accession>
<feature type="compositionally biased region" description="Basic and acidic residues" evidence="1">
    <location>
        <begin position="30"/>
        <end position="44"/>
    </location>
</feature>
<dbReference type="Proteomes" id="UP001412067">
    <property type="component" value="Unassembled WGS sequence"/>
</dbReference>
<protein>
    <submittedName>
        <fullName evidence="2">Uncharacterized protein</fullName>
    </submittedName>
</protein>
<feature type="region of interest" description="Disordered" evidence="1">
    <location>
        <begin position="30"/>
        <end position="61"/>
    </location>
</feature>
<sequence length="82" mass="9153">MSLLSAGPGFSGAEGWLCHFASGDLLKKKEEEKMEVKGEKEKRWRSSRNPPLTASDADKGNKPRFALEFDGLNCFETIVSQY</sequence>
<evidence type="ECO:0000313" key="3">
    <source>
        <dbReference type="Proteomes" id="UP001412067"/>
    </source>
</evidence>
<evidence type="ECO:0000256" key="1">
    <source>
        <dbReference type="SAM" id="MobiDB-lite"/>
    </source>
</evidence>
<proteinExistence type="predicted"/>
<name>A0ABR2LMQ1_9ASPA</name>